<accession>A0A0W1R3J5</accession>
<protein>
    <recommendedName>
        <fullName evidence="4">SipW-cognate class signal peptide</fullName>
    </recommendedName>
</protein>
<evidence type="ECO:0000313" key="3">
    <source>
        <dbReference type="Proteomes" id="UP000054387"/>
    </source>
</evidence>
<evidence type="ECO:0000256" key="1">
    <source>
        <dbReference type="SAM" id="Phobius"/>
    </source>
</evidence>
<dbReference type="OrthoDB" id="137379at2157"/>
<dbReference type="NCBIfam" id="TIGR04088">
    <property type="entry name" value="cognate_SipW"/>
    <property type="match status" value="1"/>
</dbReference>
<keyword evidence="3" id="KW-1185">Reference proteome</keyword>
<reference evidence="2 3" key="1">
    <citation type="submission" date="2015-12" db="EMBL/GenBank/DDBJ databases">
        <title>Haloprofundus marisrubri gen. nov., sp. nov., an extremely halophilic archaeon isolated from the Discovery deep brine-seawater interface in the Red Sea.</title>
        <authorList>
            <person name="Zhang G."/>
            <person name="Stingl U."/>
            <person name="Rashid M."/>
        </authorList>
    </citation>
    <scope>NUCLEOTIDE SEQUENCE [LARGE SCALE GENOMIC DNA]</scope>
    <source>
        <strain evidence="2 3">SB9</strain>
    </source>
</reference>
<keyword evidence="1" id="KW-1133">Transmembrane helix</keyword>
<keyword evidence="1" id="KW-0812">Transmembrane</keyword>
<dbReference type="STRING" id="1514971.AUR64_01290"/>
<dbReference type="Pfam" id="PF12389">
    <property type="entry name" value="Peptidase_M73"/>
    <property type="match status" value="1"/>
</dbReference>
<dbReference type="EMBL" id="LOPU01000037">
    <property type="protein sequence ID" value="KTG07898.1"/>
    <property type="molecule type" value="Genomic_DNA"/>
</dbReference>
<comment type="caution">
    <text evidence="2">The sequence shown here is derived from an EMBL/GenBank/DDBJ whole genome shotgun (WGS) entry which is preliminary data.</text>
</comment>
<dbReference type="Proteomes" id="UP000054387">
    <property type="component" value="Unassembled WGS sequence"/>
</dbReference>
<dbReference type="InterPro" id="IPR023833">
    <property type="entry name" value="Signal_pept_SipW-depend-type"/>
</dbReference>
<organism evidence="2 3">
    <name type="scientific">Haloprofundus marisrubri</name>
    <dbReference type="NCBI Taxonomy" id="1514971"/>
    <lineage>
        <taxon>Archaea</taxon>
        <taxon>Methanobacteriati</taxon>
        <taxon>Methanobacteriota</taxon>
        <taxon>Stenosarchaea group</taxon>
        <taxon>Halobacteria</taxon>
        <taxon>Halobacteriales</taxon>
        <taxon>Haloferacaceae</taxon>
        <taxon>Haloprofundus</taxon>
    </lineage>
</organism>
<feature type="transmembrane region" description="Helical" evidence="1">
    <location>
        <begin position="12"/>
        <end position="34"/>
    </location>
</feature>
<proteinExistence type="predicted"/>
<dbReference type="AlphaFoldDB" id="A0A0W1R3J5"/>
<keyword evidence="1" id="KW-0472">Membrane</keyword>
<sequence length="437" mass="46662">MKEKLNVSRRNVLLGIGTVGIASAGAGLGTTAYFSDQESFTENAFTAGKLDLTVDYTTKYNGAEGDDSGDLSGSVDGRPAVGTYTLGDVKPGDSGCLEFCFEIEDNPAYMWACGDLLSNGENNRSGLERSAGDDSTDVGELADSIDARLLYCENGDNDQHDDDDDDDDTLLTSGTLTEVLQTLSTGVPLDARMREGILTPGRQKPYTMENRAGNITGPCLCLEWSIDFESVGNEIQSDSIEFDLAFHALQARHSDGTINPCPVKSSTIPNFPQFAYDGYKWNAQAVTNNQGDTWNLFLGNEPADGDTDSTSWRFDTPYAFTLSFDHDDGATFEVAGKTLSFDGFDSTDHTGTVGLLGKSDNGAFDFELSDIEVAGRSIDGPTSALAENGAKSGVLLENIAADEFAVSGTMTFLGGSGAVPRNGNYGLNMFVEYEDDD</sequence>
<dbReference type="InterPro" id="IPR022121">
    <property type="entry name" value="Peptidase_M73_camelysin"/>
</dbReference>
<evidence type="ECO:0008006" key="4">
    <source>
        <dbReference type="Google" id="ProtNLM"/>
    </source>
</evidence>
<gene>
    <name evidence="2" type="ORF">AUR64_01290</name>
</gene>
<dbReference type="RefSeq" id="WP_058583326.1">
    <property type="nucleotide sequence ID" value="NZ_LOPU01000037.1"/>
</dbReference>
<name>A0A0W1R3J5_9EURY</name>
<evidence type="ECO:0000313" key="2">
    <source>
        <dbReference type="EMBL" id="KTG07898.1"/>
    </source>
</evidence>